<evidence type="ECO:0000313" key="1">
    <source>
        <dbReference type="EMBL" id="KGL90582.1"/>
    </source>
</evidence>
<feature type="non-terminal residue" evidence="1">
    <location>
        <position position="71"/>
    </location>
</feature>
<dbReference type="Proteomes" id="UP000053858">
    <property type="component" value="Unassembled WGS sequence"/>
</dbReference>
<protein>
    <submittedName>
        <fullName evidence="1">PCTP-like</fullName>
    </submittedName>
</protein>
<organism evidence="1 2">
    <name type="scientific">Charadrius vociferus</name>
    <name type="common">Killdeer</name>
    <name type="synonym">Aegialitis vocifera</name>
    <dbReference type="NCBI Taxonomy" id="50402"/>
    <lineage>
        <taxon>Eukaryota</taxon>
        <taxon>Metazoa</taxon>
        <taxon>Chordata</taxon>
        <taxon>Craniata</taxon>
        <taxon>Vertebrata</taxon>
        <taxon>Euteleostomi</taxon>
        <taxon>Archelosauria</taxon>
        <taxon>Archosauria</taxon>
        <taxon>Dinosauria</taxon>
        <taxon>Saurischia</taxon>
        <taxon>Theropoda</taxon>
        <taxon>Coelurosauria</taxon>
        <taxon>Aves</taxon>
        <taxon>Neognathae</taxon>
        <taxon>Neoaves</taxon>
        <taxon>Charadriiformes</taxon>
        <taxon>Charadriidae</taxon>
        <taxon>Charadrius</taxon>
    </lineage>
</organism>
<accession>A0A0A0A9G6</accession>
<keyword evidence="2" id="KW-1185">Reference proteome</keyword>
<dbReference type="EMBL" id="KL871140">
    <property type="protein sequence ID" value="KGL90582.1"/>
    <property type="molecule type" value="Genomic_DNA"/>
</dbReference>
<evidence type="ECO:0000313" key="2">
    <source>
        <dbReference type="Proteomes" id="UP000053858"/>
    </source>
</evidence>
<gene>
    <name evidence="1" type="ORF">N301_11164</name>
</gene>
<proteinExistence type="predicted"/>
<name>A0A0A0A9G6_CHAVO</name>
<reference evidence="2" key="1">
    <citation type="journal article" date="2014" name="Science">
        <title>Comparative genomics reveals insights into avian genome evolution and adaptation.</title>
        <authorList>
            <consortium name="Avian Genome Consortium"/>
            <person name="Zhang G."/>
            <person name="Li C."/>
            <person name="Li Q."/>
            <person name="Li B."/>
            <person name="Larkin D.M."/>
            <person name="Lee C."/>
            <person name="Storz J.F."/>
            <person name="Antunes A."/>
            <person name="Greenwold M.J."/>
            <person name="Meredith R.W."/>
            <person name="Odeen A."/>
            <person name="Cui J."/>
            <person name="Zhou Q."/>
            <person name="Xu L."/>
            <person name="Pan H."/>
            <person name="Wang Z."/>
            <person name="Jin L."/>
            <person name="Zhang P."/>
            <person name="Hu H."/>
            <person name="Yang W."/>
            <person name="Hu J."/>
            <person name="Xiao J."/>
            <person name="Yang Z."/>
            <person name="Liu Y."/>
            <person name="Xie Q."/>
            <person name="Yu H."/>
            <person name="Lian J."/>
            <person name="Wen P."/>
            <person name="Zhang F."/>
            <person name="Li H."/>
            <person name="Zeng Y."/>
            <person name="Xiong Z."/>
            <person name="Liu S."/>
            <person name="Zhou L."/>
            <person name="Huang Z."/>
            <person name="An N."/>
            <person name="Wang J."/>
            <person name="Zheng Q."/>
            <person name="Xiong Y."/>
            <person name="Wang G."/>
            <person name="Wang B."/>
            <person name="Wang J."/>
            <person name="Fan Y."/>
            <person name="da Fonseca R.R."/>
            <person name="Alfaro-Nunez A."/>
            <person name="Schubert M."/>
            <person name="Orlando L."/>
            <person name="Mourier T."/>
            <person name="Howard J.T."/>
            <person name="Ganapathy G."/>
            <person name="Pfenning A."/>
            <person name="Whitney O."/>
            <person name="Rivas M.V."/>
            <person name="Hara E."/>
            <person name="Smith J."/>
            <person name="Farre M."/>
            <person name="Narayan J."/>
            <person name="Slavov G."/>
            <person name="Romanov M.N."/>
            <person name="Borges R."/>
            <person name="Machado J.P."/>
            <person name="Khan I."/>
            <person name="Springer M.S."/>
            <person name="Gatesy J."/>
            <person name="Hoffmann F.G."/>
            <person name="Opazo J.C."/>
            <person name="Hastad O."/>
            <person name="Sawyer R.H."/>
            <person name="Kim H."/>
            <person name="Kim K.W."/>
            <person name="Kim H.J."/>
            <person name="Cho S."/>
            <person name="Li N."/>
            <person name="Huang Y."/>
            <person name="Bruford M.W."/>
            <person name="Zhan X."/>
            <person name="Dixon A."/>
            <person name="Bertelsen M.F."/>
            <person name="Derryberry E."/>
            <person name="Warren W."/>
            <person name="Wilson R.K."/>
            <person name="Li S."/>
            <person name="Ray D.A."/>
            <person name="Green R.E."/>
            <person name="O'Brien S.J."/>
            <person name="Griffin D."/>
            <person name="Johnson W.E."/>
            <person name="Haussler D."/>
            <person name="Ryder O.A."/>
            <person name="Willerslev E."/>
            <person name="Graves G.R."/>
            <person name="Alstrom P."/>
            <person name="Fjeldsa J."/>
            <person name="Mindell D.P."/>
            <person name="Edwards S.V."/>
            <person name="Braun E.L."/>
            <person name="Rahbek C."/>
            <person name="Burt D.W."/>
            <person name="Houde P."/>
            <person name="Zhang Y."/>
            <person name="Yang H."/>
            <person name="Wang J."/>
            <person name="Jarvis E.D."/>
            <person name="Gilbert M.T."/>
            <person name="Wang J."/>
        </authorList>
    </citation>
    <scope>NUCLEOTIDE SEQUENCE [LARGE SCALE GENOMIC DNA]</scope>
</reference>
<dbReference type="AlphaFoldDB" id="A0A0A0A9G6"/>
<feature type="non-terminal residue" evidence="1">
    <location>
        <position position="1"/>
    </location>
</feature>
<sequence>FPAPDQMLKKLHEACVKHPAWKQQHNTQVKPWLYPEQNQLPLSVLLELVLQRATSLENINKSHLSEAKDER</sequence>